<keyword evidence="2" id="KW-1133">Transmembrane helix</keyword>
<feature type="compositionally biased region" description="Basic residues" evidence="1">
    <location>
        <begin position="47"/>
        <end position="56"/>
    </location>
</feature>
<dbReference type="AlphaFoldDB" id="A0A6I4ZXG4"/>
<feature type="region of interest" description="Disordered" evidence="1">
    <location>
        <begin position="41"/>
        <end position="114"/>
    </location>
</feature>
<dbReference type="EMBL" id="WMEQ01000004">
    <property type="protein sequence ID" value="MYL33506.1"/>
    <property type="molecule type" value="Genomic_DNA"/>
</dbReference>
<keyword evidence="2" id="KW-0812">Transmembrane</keyword>
<accession>A0A6I4ZXG4</accession>
<evidence type="ECO:0000256" key="1">
    <source>
        <dbReference type="SAM" id="MobiDB-lite"/>
    </source>
</evidence>
<dbReference type="InterPro" id="IPR048110">
    <property type="entry name" value="SA1362/YqhP-like"/>
</dbReference>
<reference evidence="3 4" key="1">
    <citation type="submission" date="2019-11" db="EMBL/GenBank/DDBJ databases">
        <title>Genome sequences of 17 halophilic strains isolated from different environments.</title>
        <authorList>
            <person name="Furrow R.E."/>
        </authorList>
    </citation>
    <scope>NUCLEOTIDE SEQUENCE [LARGE SCALE GENOMIC DNA]</scope>
    <source>
        <strain evidence="3 4">22514_16_FS</strain>
    </source>
</reference>
<dbReference type="Proteomes" id="UP000468638">
    <property type="component" value="Unassembled WGS sequence"/>
</dbReference>
<evidence type="ECO:0000313" key="3">
    <source>
        <dbReference type="EMBL" id="MYL33506.1"/>
    </source>
</evidence>
<sequence length="114" mass="12628">MGFKLITDTQSFLTQIIMTAGVAALVIGIVYFIFSRRNGGQSNEMKRYRKAVRQSKQKYGNTNSSSSSIASKMKPSTIKNKVAPKSKPSKSRKDGPQLRVIEGSKNKKKDRASL</sequence>
<dbReference type="NCBIfam" id="NF041554">
    <property type="entry name" value="SA1362_fam"/>
    <property type="match status" value="1"/>
</dbReference>
<protein>
    <submittedName>
        <fullName evidence="3">Uncharacterized protein</fullName>
    </submittedName>
</protein>
<keyword evidence="2" id="KW-0472">Membrane</keyword>
<proteinExistence type="predicted"/>
<gene>
    <name evidence="3" type="ORF">GLW05_07835</name>
</gene>
<evidence type="ECO:0000313" key="4">
    <source>
        <dbReference type="Proteomes" id="UP000468638"/>
    </source>
</evidence>
<evidence type="ECO:0000256" key="2">
    <source>
        <dbReference type="SAM" id="Phobius"/>
    </source>
</evidence>
<comment type="caution">
    <text evidence="3">The sequence shown here is derived from an EMBL/GenBank/DDBJ whole genome shotgun (WGS) entry which is preliminary data.</text>
</comment>
<organism evidence="3 4">
    <name type="scientific">Pontibacillus yanchengensis</name>
    <dbReference type="NCBI Taxonomy" id="462910"/>
    <lineage>
        <taxon>Bacteria</taxon>
        <taxon>Bacillati</taxon>
        <taxon>Bacillota</taxon>
        <taxon>Bacilli</taxon>
        <taxon>Bacillales</taxon>
        <taxon>Bacillaceae</taxon>
        <taxon>Pontibacillus</taxon>
    </lineage>
</organism>
<feature type="transmembrane region" description="Helical" evidence="2">
    <location>
        <begin position="12"/>
        <end position="34"/>
    </location>
</feature>
<name>A0A6I4ZXG4_9BACI</name>
<dbReference type="OrthoDB" id="2989424at2"/>